<evidence type="ECO:0000313" key="1">
    <source>
        <dbReference type="EMBL" id="WEK03647.1"/>
    </source>
</evidence>
<organism evidence="1 2">
    <name type="scientific">Candidatus Devosia phytovorans</name>
    <dbReference type="NCBI Taxonomy" id="3121372"/>
    <lineage>
        <taxon>Bacteria</taxon>
        <taxon>Pseudomonadati</taxon>
        <taxon>Pseudomonadota</taxon>
        <taxon>Alphaproteobacteria</taxon>
        <taxon>Hyphomicrobiales</taxon>
        <taxon>Devosiaceae</taxon>
        <taxon>Devosia</taxon>
    </lineage>
</organism>
<proteinExistence type="predicted"/>
<dbReference type="AlphaFoldDB" id="A0AAJ5VU51"/>
<name>A0AAJ5VU51_9HYPH</name>
<keyword evidence="1" id="KW-0808">Transferase</keyword>
<evidence type="ECO:0000313" key="2">
    <source>
        <dbReference type="Proteomes" id="UP001217476"/>
    </source>
</evidence>
<gene>
    <name evidence="1" type="ORF">P0Y65_15825</name>
</gene>
<dbReference type="Gene3D" id="2.160.10.10">
    <property type="entry name" value="Hexapeptide repeat proteins"/>
    <property type="match status" value="1"/>
</dbReference>
<dbReference type="SUPFAM" id="SSF51161">
    <property type="entry name" value="Trimeric LpxA-like enzymes"/>
    <property type="match status" value="1"/>
</dbReference>
<dbReference type="InterPro" id="IPR011004">
    <property type="entry name" value="Trimer_LpxA-like_sf"/>
</dbReference>
<dbReference type="GO" id="GO:0016746">
    <property type="term" value="F:acyltransferase activity"/>
    <property type="evidence" value="ECO:0007669"/>
    <property type="project" value="UniProtKB-KW"/>
</dbReference>
<dbReference type="PANTHER" id="PTHR23416:SF78">
    <property type="entry name" value="LIPOPOLYSACCHARIDE BIOSYNTHESIS O-ACETYL TRANSFERASE WBBJ-RELATED"/>
    <property type="match status" value="1"/>
</dbReference>
<dbReference type="CDD" id="cd04647">
    <property type="entry name" value="LbH_MAT_like"/>
    <property type="match status" value="1"/>
</dbReference>
<accession>A0AAJ5VU51</accession>
<dbReference type="EMBL" id="CP119312">
    <property type="protein sequence ID" value="WEK03647.1"/>
    <property type="molecule type" value="Genomic_DNA"/>
</dbReference>
<dbReference type="PANTHER" id="PTHR23416">
    <property type="entry name" value="SIALIC ACID SYNTHASE-RELATED"/>
    <property type="match status" value="1"/>
</dbReference>
<reference evidence="1" key="1">
    <citation type="submission" date="2023-03" db="EMBL/GenBank/DDBJ databases">
        <title>Andean soil-derived lignocellulolytic bacterial consortium as a source of novel taxa and putative plastic-active enzymes.</title>
        <authorList>
            <person name="Diaz-Garcia L."/>
            <person name="Chuvochina M."/>
            <person name="Feuerriegel G."/>
            <person name="Bunk B."/>
            <person name="Sproer C."/>
            <person name="Streit W.R."/>
            <person name="Rodriguez L.M."/>
            <person name="Overmann J."/>
            <person name="Jimenez D.J."/>
        </authorList>
    </citation>
    <scope>NUCLEOTIDE SEQUENCE</scope>
    <source>
        <strain evidence="1">MAG 4196</strain>
    </source>
</reference>
<keyword evidence="1" id="KW-0012">Acyltransferase</keyword>
<protein>
    <submittedName>
        <fullName evidence="1">Acyltransferase</fullName>
    </submittedName>
</protein>
<dbReference type="Proteomes" id="UP001217476">
    <property type="component" value="Chromosome"/>
</dbReference>
<dbReference type="InterPro" id="IPR051159">
    <property type="entry name" value="Hexapeptide_acetyltransf"/>
</dbReference>
<sequence length="281" mass="29656">MSAIASGIAIEPTRTLYRHALIGTPGYSAPQLADARWFSFAEIAAGAVDNLALQSDAWDENNIVVLEAGAVLTRPLRIHTKPRTRGAIVVLGRDLTLCGDLRLMGTDQTVVLTGGIAEVGHSGQMSAQIWGSGAALFVGAKSTTNGATFVLSGDQRHIFIGDDAMFANGIHISTHDEHAVMDIASRQRVNLPGSVLVEPHVWLGRNTTVGKNVSIGLGSVVGAHSLVTRSCPRFSVIGGAPAKLIRTGSTWDRYASGRPETVDRVLALSETVAAPPPDFFD</sequence>